<keyword evidence="2" id="KW-1185">Reference proteome</keyword>
<dbReference type="Proteomes" id="UP001580407">
    <property type="component" value="Unassembled WGS sequence"/>
</dbReference>
<organism evidence="1 2">
    <name type="scientific">Paenibacillus terreus</name>
    <dbReference type="NCBI Taxonomy" id="1387834"/>
    <lineage>
        <taxon>Bacteria</taxon>
        <taxon>Bacillati</taxon>
        <taxon>Bacillota</taxon>
        <taxon>Bacilli</taxon>
        <taxon>Bacillales</taxon>
        <taxon>Paenibacillaceae</taxon>
        <taxon>Paenibacillus</taxon>
    </lineage>
</organism>
<dbReference type="RefSeq" id="WP_375526737.1">
    <property type="nucleotide sequence ID" value="NZ_JBHILM010000022.1"/>
</dbReference>
<evidence type="ECO:0000313" key="2">
    <source>
        <dbReference type="Proteomes" id="UP001580407"/>
    </source>
</evidence>
<comment type="caution">
    <text evidence="1">The sequence shown here is derived from an EMBL/GenBank/DDBJ whole genome shotgun (WGS) entry which is preliminary data.</text>
</comment>
<sequence>MDGQYVLQSGNDPGCARSLFVYSRFPREPAFSFAAKCTSYRRYPQGQGSVLVRILQPADSIIFSPV</sequence>
<reference evidence="1 2" key="1">
    <citation type="submission" date="2024-09" db="EMBL/GenBank/DDBJ databases">
        <authorList>
            <person name="Ruan L."/>
        </authorList>
    </citation>
    <scope>NUCLEOTIDE SEQUENCE [LARGE SCALE GENOMIC DNA]</scope>
    <source>
        <strain evidence="1 2">D33</strain>
    </source>
</reference>
<name>A0ABV5BBB1_9BACL</name>
<evidence type="ECO:0000313" key="1">
    <source>
        <dbReference type="EMBL" id="MFB5682994.1"/>
    </source>
</evidence>
<accession>A0ABV5BBB1</accession>
<dbReference type="EMBL" id="JBHILM010000022">
    <property type="protein sequence ID" value="MFB5682994.1"/>
    <property type="molecule type" value="Genomic_DNA"/>
</dbReference>
<gene>
    <name evidence="1" type="ORF">ACE3NQ_18925</name>
</gene>
<protein>
    <submittedName>
        <fullName evidence="1">Uncharacterized protein</fullName>
    </submittedName>
</protein>
<proteinExistence type="predicted"/>